<feature type="binding site" evidence="12">
    <location>
        <position position="198"/>
    </location>
    <ligand>
        <name>Zn(2+)</name>
        <dbReference type="ChEBI" id="CHEBI:29105"/>
        <label>1</label>
    </ligand>
</feature>
<feature type="binding site" evidence="12">
    <location>
        <position position="201"/>
    </location>
    <ligand>
        <name>Zn(2+)</name>
        <dbReference type="ChEBI" id="CHEBI:29105"/>
        <label>1</label>
    </ligand>
</feature>
<dbReference type="PRINTS" id="PR00625">
    <property type="entry name" value="JDOMAIN"/>
</dbReference>
<dbReference type="OrthoDB" id="9779889at2"/>
<dbReference type="InterPro" id="IPR008971">
    <property type="entry name" value="HSP40/DnaJ_pept-bd"/>
</dbReference>
<evidence type="ECO:0000256" key="2">
    <source>
        <dbReference type="ARBA" id="ARBA00022705"/>
    </source>
</evidence>
<comment type="cofactor">
    <cofactor evidence="12">
        <name>Zn(2+)</name>
        <dbReference type="ChEBI" id="CHEBI:29105"/>
    </cofactor>
    <text evidence="12">Binds 2 Zn(2+) ions per monomer.</text>
</comment>
<dbReference type="SUPFAM" id="SSF46565">
    <property type="entry name" value="Chaperone J-domain"/>
    <property type="match status" value="1"/>
</dbReference>
<dbReference type="GO" id="GO:0031072">
    <property type="term" value="F:heat shock protein binding"/>
    <property type="evidence" value="ECO:0007669"/>
    <property type="project" value="InterPro"/>
</dbReference>
<dbReference type="PANTHER" id="PTHR43096">
    <property type="entry name" value="DNAJ HOMOLOG 1, MITOCHONDRIAL-RELATED"/>
    <property type="match status" value="1"/>
</dbReference>
<evidence type="ECO:0000256" key="13">
    <source>
        <dbReference type="PROSITE-ProRule" id="PRU00546"/>
    </source>
</evidence>
<keyword evidence="6 12" id="KW-0862">Zinc</keyword>
<proteinExistence type="inferred from homology"/>
<comment type="caution">
    <text evidence="16">The sequence shown here is derived from an EMBL/GenBank/DDBJ whole genome shotgun (WGS) entry which is preliminary data.</text>
</comment>
<dbReference type="GO" id="GO:0042026">
    <property type="term" value="P:protein refolding"/>
    <property type="evidence" value="ECO:0007669"/>
    <property type="project" value="TreeGrafter"/>
</dbReference>
<keyword evidence="1 12" id="KW-0963">Cytoplasm</keyword>
<evidence type="ECO:0000259" key="15">
    <source>
        <dbReference type="PROSITE" id="PS51188"/>
    </source>
</evidence>
<evidence type="ECO:0000256" key="6">
    <source>
        <dbReference type="ARBA" id="ARBA00022833"/>
    </source>
</evidence>
<dbReference type="NCBIfam" id="NF008035">
    <property type="entry name" value="PRK10767.1"/>
    <property type="match status" value="1"/>
</dbReference>
<dbReference type="FunFam" id="2.10.230.10:FF:000002">
    <property type="entry name" value="Molecular chaperone DnaJ"/>
    <property type="match status" value="1"/>
</dbReference>
<dbReference type="GO" id="GO:0005737">
    <property type="term" value="C:cytoplasm"/>
    <property type="evidence" value="ECO:0007669"/>
    <property type="project" value="UniProtKB-SubCell"/>
</dbReference>
<dbReference type="Pfam" id="PF00226">
    <property type="entry name" value="DnaJ"/>
    <property type="match status" value="1"/>
</dbReference>
<comment type="subunit">
    <text evidence="12">Homodimer.</text>
</comment>
<keyword evidence="5 12" id="KW-0863">Zinc-finger</keyword>
<evidence type="ECO:0000256" key="1">
    <source>
        <dbReference type="ARBA" id="ARBA00022490"/>
    </source>
</evidence>
<feature type="repeat" description="CXXCXGXG motif" evidence="12">
    <location>
        <begin position="162"/>
        <end position="169"/>
    </location>
</feature>
<organism evidence="16 17">
    <name type="scientific">Campylobacter vulpis</name>
    <dbReference type="NCBI Taxonomy" id="1655500"/>
    <lineage>
        <taxon>Bacteria</taxon>
        <taxon>Pseudomonadati</taxon>
        <taxon>Campylobacterota</taxon>
        <taxon>Epsilonproteobacteria</taxon>
        <taxon>Campylobacterales</taxon>
        <taxon>Campylobacteraceae</taxon>
        <taxon>Campylobacter</taxon>
    </lineage>
</organism>
<gene>
    <name evidence="12" type="primary">dnaJ</name>
    <name evidence="16" type="ORF">AA994_02500</name>
</gene>
<feature type="repeat" description="CXXCXGXG motif" evidence="12">
    <location>
        <begin position="198"/>
        <end position="205"/>
    </location>
</feature>
<dbReference type="Pfam" id="PF01556">
    <property type="entry name" value="DnaJ_C"/>
    <property type="match status" value="1"/>
</dbReference>
<feature type="binding site" evidence="12">
    <location>
        <position position="165"/>
    </location>
    <ligand>
        <name>Zn(2+)</name>
        <dbReference type="ChEBI" id="CHEBI:29105"/>
        <label>2</label>
    </ligand>
</feature>
<dbReference type="PROSITE" id="PS50076">
    <property type="entry name" value="DNAJ_2"/>
    <property type="match status" value="1"/>
</dbReference>
<dbReference type="InterPro" id="IPR001305">
    <property type="entry name" value="HSP_DnaJ_Cys-rich_dom"/>
</dbReference>
<dbReference type="NCBIfam" id="TIGR02349">
    <property type="entry name" value="DnaJ_bact"/>
    <property type="match status" value="1"/>
</dbReference>
<name>A0A2G4R6L5_9BACT</name>
<keyword evidence="3 12" id="KW-0479">Metal-binding</keyword>
<dbReference type="Proteomes" id="UP000237472">
    <property type="component" value="Unassembled WGS sequence"/>
</dbReference>
<comment type="subcellular location">
    <subcellularLocation>
        <location evidence="12">Cytoplasm</location>
    </subcellularLocation>
</comment>
<dbReference type="PANTHER" id="PTHR43096:SF48">
    <property type="entry name" value="CHAPERONE PROTEIN DNAJ"/>
    <property type="match status" value="1"/>
</dbReference>
<dbReference type="SUPFAM" id="SSF49493">
    <property type="entry name" value="HSP40/DnaJ peptide-binding domain"/>
    <property type="match status" value="2"/>
</dbReference>
<dbReference type="FunFam" id="1.10.287.110:FF:000034">
    <property type="entry name" value="Chaperone protein DnaJ"/>
    <property type="match status" value="1"/>
</dbReference>
<dbReference type="InterPro" id="IPR018253">
    <property type="entry name" value="DnaJ_domain_CS"/>
</dbReference>
<feature type="domain" description="J" evidence="14">
    <location>
        <begin position="4"/>
        <end position="69"/>
    </location>
</feature>
<reference evidence="17" key="1">
    <citation type="submission" date="2015-06" db="EMBL/GenBank/DDBJ databases">
        <authorList>
            <person name="Parisi A."/>
            <person name="Chiara M."/>
            <person name="Florio D."/>
            <person name="Miccolupo A."/>
            <person name="Manzari C."/>
            <person name="Mion D."/>
            <person name="Caruso M."/>
            <person name="D'erchia A.M."/>
            <person name="Zanoni R."/>
        </authorList>
    </citation>
    <scope>NUCLEOTIDE SEQUENCE [LARGE SCALE GENOMIC DNA]</scope>
    <source>
        <strain evidence="17">73/13</strain>
    </source>
</reference>
<evidence type="ECO:0000256" key="12">
    <source>
        <dbReference type="HAMAP-Rule" id="MF_01152"/>
    </source>
</evidence>
<dbReference type="Gene3D" id="2.60.260.20">
    <property type="entry name" value="Urease metallochaperone UreE, N-terminal domain"/>
    <property type="match status" value="2"/>
</dbReference>
<feature type="binding site" evidence="12">
    <location>
        <position position="187"/>
    </location>
    <ligand>
        <name>Zn(2+)</name>
        <dbReference type="ChEBI" id="CHEBI:29105"/>
        <label>2</label>
    </ligand>
</feature>
<dbReference type="GO" id="GO:0006260">
    <property type="term" value="P:DNA replication"/>
    <property type="evidence" value="ECO:0007669"/>
    <property type="project" value="UniProtKB-KW"/>
</dbReference>
<comment type="similarity">
    <text evidence="10 12">Belongs to the DnaJ family.</text>
</comment>
<dbReference type="InterPro" id="IPR012724">
    <property type="entry name" value="DnaJ"/>
</dbReference>
<evidence type="ECO:0000256" key="5">
    <source>
        <dbReference type="ARBA" id="ARBA00022771"/>
    </source>
</evidence>
<dbReference type="RefSeq" id="WP_099461187.1">
    <property type="nucleotide sequence ID" value="NZ_LDWY01000029.1"/>
</dbReference>
<dbReference type="SUPFAM" id="SSF57938">
    <property type="entry name" value="DnaJ/Hsp40 cysteine-rich domain"/>
    <property type="match status" value="1"/>
</dbReference>
<sequence>MEISYYEILEITQNADKESIKKAYRKLALKYHPDRNQGDKEAEDKFKLINEAYEVLSDDEKRAIYDRYGKDALRSRAGGSAGFGDFEDIRDIFTSFFGEGFGGRKSRQKNNEDKFSADFVVGLNLSFKEAVFGCTKEIDFIYKNSCKTCSGSGAKDGKMQTCPKCQGRGQIVMKQSFLSFAQTCPDCNGSGSCASDKCPQCKGLGYEELKDRVELKVPEGVDSGMNLRVNEKGNITKNGIRGDLFVKIHAEEDETFIRDDEDIYIEFPVFFTQAILGQSVKVPTIRGEATLNLPKGAKDGQRFVLENEGVKSVRSSHIGRQIVQIAIKFPNSLNDEQTKLLEQLSESFGIKDGMHHEQKGLFDKIATWFKGG</sequence>
<dbReference type="InterPro" id="IPR036869">
    <property type="entry name" value="J_dom_sf"/>
</dbReference>
<dbReference type="GO" id="GO:0005524">
    <property type="term" value="F:ATP binding"/>
    <property type="evidence" value="ECO:0007669"/>
    <property type="project" value="InterPro"/>
</dbReference>
<dbReference type="EMBL" id="LDWY01000029">
    <property type="protein sequence ID" value="PHY91455.1"/>
    <property type="molecule type" value="Genomic_DNA"/>
</dbReference>
<evidence type="ECO:0000256" key="7">
    <source>
        <dbReference type="ARBA" id="ARBA00023016"/>
    </source>
</evidence>
<protein>
    <recommendedName>
        <fullName evidence="11 12">Chaperone protein DnaJ</fullName>
    </recommendedName>
</protein>
<feature type="domain" description="CR-type" evidence="15">
    <location>
        <begin position="133"/>
        <end position="210"/>
    </location>
</feature>
<evidence type="ECO:0000256" key="3">
    <source>
        <dbReference type="ARBA" id="ARBA00022723"/>
    </source>
</evidence>
<evidence type="ECO:0000256" key="9">
    <source>
        <dbReference type="ARBA" id="ARBA00053423"/>
    </source>
</evidence>
<evidence type="ECO:0000256" key="4">
    <source>
        <dbReference type="ARBA" id="ARBA00022737"/>
    </source>
</evidence>
<evidence type="ECO:0000313" key="17">
    <source>
        <dbReference type="Proteomes" id="UP000237472"/>
    </source>
</evidence>
<feature type="binding site" evidence="12">
    <location>
        <position position="184"/>
    </location>
    <ligand>
        <name>Zn(2+)</name>
        <dbReference type="ChEBI" id="CHEBI:29105"/>
        <label>2</label>
    </ligand>
</feature>
<feature type="binding site" evidence="12">
    <location>
        <position position="149"/>
    </location>
    <ligand>
        <name>Zn(2+)</name>
        <dbReference type="ChEBI" id="CHEBI:29105"/>
        <label>1</label>
    </ligand>
</feature>
<feature type="repeat" description="CXXCXGXG motif" evidence="12">
    <location>
        <begin position="184"/>
        <end position="191"/>
    </location>
</feature>
<keyword evidence="8 12" id="KW-0143">Chaperone</keyword>
<dbReference type="HAMAP" id="MF_01152">
    <property type="entry name" value="DnaJ"/>
    <property type="match status" value="1"/>
</dbReference>
<comment type="domain">
    <text evidence="12">The J domain is necessary and sufficient to stimulate DnaK ATPase activity. Zinc center 1 plays an important role in the autonomous, DnaK-independent chaperone activity of DnaJ. Zinc center 2 is essential for interaction with DnaK and for DnaJ activity.</text>
</comment>
<feature type="binding site" evidence="12">
    <location>
        <position position="146"/>
    </location>
    <ligand>
        <name>Zn(2+)</name>
        <dbReference type="ChEBI" id="CHEBI:29105"/>
        <label>1</label>
    </ligand>
</feature>
<keyword evidence="4 12" id="KW-0677">Repeat</keyword>
<comment type="function">
    <text evidence="9 12">Participates actively in the response to hyperosmotic and heat shock by preventing the aggregation of stress-denatured proteins and by disaggregating proteins, also in an autonomous, DnaK-independent fashion. Unfolded proteins bind initially to DnaJ; upon interaction with the DnaJ-bound protein, DnaK hydrolyzes its bound ATP, resulting in the formation of a stable complex. GrpE releases ADP from DnaK; ATP binding to DnaK triggers the release of the substrate protein, thus completing the reaction cycle. Several rounds of ATP-dependent interactions between DnaJ, DnaK and GrpE are required for fully efficient folding. Also involved, together with DnaK and GrpE, in the DNA replication of plasmids through activation of initiation proteins.</text>
</comment>
<dbReference type="GO" id="GO:0009408">
    <property type="term" value="P:response to heat"/>
    <property type="evidence" value="ECO:0007669"/>
    <property type="project" value="InterPro"/>
</dbReference>
<evidence type="ECO:0000256" key="10">
    <source>
        <dbReference type="ARBA" id="ARBA00061004"/>
    </source>
</evidence>
<dbReference type="Gene3D" id="2.10.230.10">
    <property type="entry name" value="Heat shock protein DnaJ, cysteine-rich domain"/>
    <property type="match status" value="1"/>
</dbReference>
<dbReference type="GO" id="GO:0008270">
    <property type="term" value="F:zinc ion binding"/>
    <property type="evidence" value="ECO:0007669"/>
    <property type="project" value="UniProtKB-UniRule"/>
</dbReference>
<dbReference type="FunFam" id="2.60.260.20:FF:000005">
    <property type="entry name" value="Chaperone protein dnaJ 1, mitochondrial"/>
    <property type="match status" value="1"/>
</dbReference>
<dbReference type="InterPro" id="IPR036410">
    <property type="entry name" value="HSP_DnaJ_Cys-rich_dom_sf"/>
</dbReference>
<dbReference type="CDD" id="cd10747">
    <property type="entry name" value="DnaJ_C"/>
    <property type="match status" value="1"/>
</dbReference>
<dbReference type="AlphaFoldDB" id="A0A2G4R6L5"/>
<dbReference type="PROSITE" id="PS51188">
    <property type="entry name" value="ZF_CR"/>
    <property type="match status" value="1"/>
</dbReference>
<keyword evidence="7 12" id="KW-0346">Stress response</keyword>
<evidence type="ECO:0000313" key="16">
    <source>
        <dbReference type="EMBL" id="PHY91455.1"/>
    </source>
</evidence>
<feature type="repeat" description="CXXCXGXG motif" evidence="12">
    <location>
        <begin position="146"/>
        <end position="153"/>
    </location>
</feature>
<evidence type="ECO:0000256" key="8">
    <source>
        <dbReference type="ARBA" id="ARBA00023186"/>
    </source>
</evidence>
<dbReference type="CDD" id="cd06257">
    <property type="entry name" value="DnaJ"/>
    <property type="match status" value="1"/>
</dbReference>
<dbReference type="Pfam" id="PF00684">
    <property type="entry name" value="DnaJ_CXXCXGXG"/>
    <property type="match status" value="1"/>
</dbReference>
<dbReference type="InterPro" id="IPR001623">
    <property type="entry name" value="DnaJ_domain"/>
</dbReference>
<accession>A0A2G4R6L5</accession>
<keyword evidence="2 12" id="KW-0235">DNA replication</keyword>
<evidence type="ECO:0000259" key="14">
    <source>
        <dbReference type="PROSITE" id="PS50076"/>
    </source>
</evidence>
<feature type="binding site" evidence="12">
    <location>
        <position position="162"/>
    </location>
    <ligand>
        <name>Zn(2+)</name>
        <dbReference type="ChEBI" id="CHEBI:29105"/>
        <label>2</label>
    </ligand>
</feature>
<feature type="zinc finger region" description="CR-type" evidence="13">
    <location>
        <begin position="133"/>
        <end position="210"/>
    </location>
</feature>
<dbReference type="Gene3D" id="1.10.287.110">
    <property type="entry name" value="DnaJ domain"/>
    <property type="match status" value="1"/>
</dbReference>
<dbReference type="InterPro" id="IPR002939">
    <property type="entry name" value="DnaJ_C"/>
</dbReference>
<evidence type="ECO:0000256" key="11">
    <source>
        <dbReference type="ARBA" id="ARBA00067609"/>
    </source>
</evidence>
<dbReference type="GO" id="GO:0051082">
    <property type="term" value="F:unfolded protein binding"/>
    <property type="evidence" value="ECO:0007669"/>
    <property type="project" value="UniProtKB-UniRule"/>
</dbReference>
<dbReference type="SMART" id="SM00271">
    <property type="entry name" value="DnaJ"/>
    <property type="match status" value="1"/>
</dbReference>
<dbReference type="PROSITE" id="PS00636">
    <property type="entry name" value="DNAJ_1"/>
    <property type="match status" value="1"/>
</dbReference>